<protein>
    <submittedName>
        <fullName evidence="1">Uncharacterized protein</fullName>
    </submittedName>
</protein>
<comment type="caution">
    <text evidence="1">The sequence shown here is derived from an EMBL/GenBank/DDBJ whole genome shotgun (WGS) entry which is preliminary data.</text>
</comment>
<dbReference type="Proteomes" id="UP000663870">
    <property type="component" value="Unassembled WGS sequence"/>
</dbReference>
<dbReference type="AlphaFoldDB" id="A0A814BL58"/>
<dbReference type="EMBL" id="CAJNOL010002015">
    <property type="protein sequence ID" value="CAF1450394.1"/>
    <property type="molecule type" value="Genomic_DNA"/>
</dbReference>
<dbReference type="Proteomes" id="UP000663854">
    <property type="component" value="Unassembled WGS sequence"/>
</dbReference>
<organism evidence="1 3">
    <name type="scientific">Rotaria sordida</name>
    <dbReference type="NCBI Taxonomy" id="392033"/>
    <lineage>
        <taxon>Eukaryota</taxon>
        <taxon>Metazoa</taxon>
        <taxon>Spiralia</taxon>
        <taxon>Gnathifera</taxon>
        <taxon>Rotifera</taxon>
        <taxon>Eurotatoria</taxon>
        <taxon>Bdelloidea</taxon>
        <taxon>Philodinida</taxon>
        <taxon>Philodinidae</taxon>
        <taxon>Rotaria</taxon>
    </lineage>
</organism>
<reference evidence="1" key="1">
    <citation type="submission" date="2021-02" db="EMBL/GenBank/DDBJ databases">
        <authorList>
            <person name="Nowell W R."/>
        </authorList>
    </citation>
    <scope>NUCLEOTIDE SEQUENCE</scope>
</reference>
<keyword evidence="4" id="KW-1185">Reference proteome</keyword>
<evidence type="ECO:0000313" key="4">
    <source>
        <dbReference type="Proteomes" id="UP000663870"/>
    </source>
</evidence>
<proteinExistence type="predicted"/>
<evidence type="ECO:0000313" key="2">
    <source>
        <dbReference type="EMBL" id="CAF1450394.1"/>
    </source>
</evidence>
<evidence type="ECO:0000313" key="3">
    <source>
        <dbReference type="Proteomes" id="UP000663854"/>
    </source>
</evidence>
<sequence length="84" mass="9994">MNIKTRLYRLPVLNDYIKLESIGYITADDEHISIIECESEYRVAKQKAVKTFNNISNKLKRKKIVNWTHNLDAIDEDRMFDTYV</sequence>
<name>A0A814BL58_9BILA</name>
<gene>
    <name evidence="2" type="ORF">JXQ802_LOCUS37556</name>
    <name evidence="1" type="ORF">PYM288_LOCUS10912</name>
</gene>
<accession>A0A814BL58</accession>
<dbReference type="EMBL" id="CAJNOH010000177">
    <property type="protein sequence ID" value="CAF0928256.1"/>
    <property type="molecule type" value="Genomic_DNA"/>
</dbReference>
<evidence type="ECO:0000313" key="1">
    <source>
        <dbReference type="EMBL" id="CAF0928256.1"/>
    </source>
</evidence>